<comment type="similarity">
    <text evidence="5">Belongs to the YicC/YloC family.</text>
</comment>
<dbReference type="NCBIfam" id="TIGR00255">
    <property type="entry name" value="YicC/YloC family endoribonuclease"/>
    <property type="match status" value="1"/>
</dbReference>
<keyword evidence="4" id="KW-0378">Hydrolase</keyword>
<organism evidence="8 9">
    <name type="scientific">Persicirhabdus sediminis</name>
    <dbReference type="NCBI Taxonomy" id="454144"/>
    <lineage>
        <taxon>Bacteria</taxon>
        <taxon>Pseudomonadati</taxon>
        <taxon>Verrucomicrobiota</taxon>
        <taxon>Verrucomicrobiia</taxon>
        <taxon>Verrucomicrobiales</taxon>
        <taxon>Verrucomicrobiaceae</taxon>
        <taxon>Persicirhabdus</taxon>
    </lineage>
</organism>
<evidence type="ECO:0000259" key="6">
    <source>
        <dbReference type="Pfam" id="PF03755"/>
    </source>
</evidence>
<evidence type="ECO:0000256" key="2">
    <source>
        <dbReference type="ARBA" id="ARBA00022722"/>
    </source>
</evidence>
<dbReference type="GO" id="GO:0016787">
    <property type="term" value="F:hydrolase activity"/>
    <property type="evidence" value="ECO:0007669"/>
    <property type="project" value="UniProtKB-KW"/>
</dbReference>
<evidence type="ECO:0000256" key="3">
    <source>
        <dbReference type="ARBA" id="ARBA00022759"/>
    </source>
</evidence>
<dbReference type="PANTHER" id="PTHR30636">
    <property type="entry name" value="UPF0701 PROTEIN YICC"/>
    <property type="match status" value="1"/>
</dbReference>
<comment type="cofactor">
    <cofactor evidence="1">
        <name>a divalent metal cation</name>
        <dbReference type="ChEBI" id="CHEBI:60240"/>
    </cofactor>
</comment>
<gene>
    <name evidence="8" type="ORF">JIN82_05835</name>
</gene>
<keyword evidence="2" id="KW-0540">Nuclease</keyword>
<dbReference type="RefSeq" id="WP_200310699.1">
    <property type="nucleotide sequence ID" value="NZ_JAENIM010000031.1"/>
</dbReference>
<dbReference type="GO" id="GO:0004521">
    <property type="term" value="F:RNA endonuclease activity"/>
    <property type="evidence" value="ECO:0007669"/>
    <property type="project" value="InterPro"/>
</dbReference>
<evidence type="ECO:0000256" key="4">
    <source>
        <dbReference type="ARBA" id="ARBA00022801"/>
    </source>
</evidence>
<keyword evidence="9" id="KW-1185">Reference proteome</keyword>
<dbReference type="Proteomes" id="UP000624703">
    <property type="component" value="Unassembled WGS sequence"/>
</dbReference>
<dbReference type="InterPro" id="IPR013551">
    <property type="entry name" value="YicC-like_C"/>
</dbReference>
<evidence type="ECO:0000256" key="1">
    <source>
        <dbReference type="ARBA" id="ARBA00001968"/>
    </source>
</evidence>
<dbReference type="Pfam" id="PF08340">
    <property type="entry name" value="YicC-like_C"/>
    <property type="match status" value="1"/>
</dbReference>
<feature type="domain" description="Endoribonuclease YicC-like C-terminal" evidence="7">
    <location>
        <begin position="174"/>
        <end position="293"/>
    </location>
</feature>
<dbReference type="InterPro" id="IPR013527">
    <property type="entry name" value="YicC-like_N"/>
</dbReference>
<evidence type="ECO:0000313" key="8">
    <source>
        <dbReference type="EMBL" id="MBK1790673.1"/>
    </source>
</evidence>
<dbReference type="Pfam" id="PF03755">
    <property type="entry name" value="YicC-like_N"/>
    <property type="match status" value="1"/>
</dbReference>
<accession>A0A8J7MCM2</accession>
<evidence type="ECO:0000256" key="5">
    <source>
        <dbReference type="ARBA" id="ARBA00035648"/>
    </source>
</evidence>
<name>A0A8J7MCM2_9BACT</name>
<dbReference type="InterPro" id="IPR005229">
    <property type="entry name" value="YicC/YloC-like"/>
</dbReference>
<evidence type="ECO:0000259" key="7">
    <source>
        <dbReference type="Pfam" id="PF08340"/>
    </source>
</evidence>
<dbReference type="AlphaFoldDB" id="A0A8J7MCM2"/>
<reference evidence="8" key="1">
    <citation type="submission" date="2021-01" db="EMBL/GenBank/DDBJ databases">
        <title>Modified the classification status of verrucomicrobia.</title>
        <authorList>
            <person name="Feng X."/>
        </authorList>
    </citation>
    <scope>NUCLEOTIDE SEQUENCE</scope>
    <source>
        <strain evidence="8">_KCTC 22039</strain>
    </source>
</reference>
<evidence type="ECO:0000313" key="9">
    <source>
        <dbReference type="Proteomes" id="UP000624703"/>
    </source>
</evidence>
<sequence length="293" mass="32892">MPIFSMTGFGRAEHAGDQLIARVEISSVNRKQGEVVVQMPRSYSELEARIRKAVLSCVSRGRIHVAITIEKSASAGAQVDVNLELAKALELAFTRLSATLERSVTPAASDFLRTPEVFTFDQEEADADAAWTVIQPALQDALKNLVDMRSSEGDDLETDINARLDSLAQLADQIETHAPSVLENYRQNLQRRLSEAELEVDLADERIVKEIALFADRCDISEETTRLRSHLRRFHEYLQNDEPSGRPLDFLCQELNREFNTIGSKANDAILAQLIVTSKTELEKIREQIQNVE</sequence>
<dbReference type="PANTHER" id="PTHR30636:SF3">
    <property type="entry name" value="UPF0701 PROTEIN YICC"/>
    <property type="match status" value="1"/>
</dbReference>
<feature type="domain" description="Endoribonuclease YicC-like N-terminal" evidence="6">
    <location>
        <begin position="3"/>
        <end position="157"/>
    </location>
</feature>
<protein>
    <submittedName>
        <fullName evidence="8">YicC family protein</fullName>
    </submittedName>
</protein>
<proteinExistence type="inferred from homology"/>
<comment type="caution">
    <text evidence="8">The sequence shown here is derived from an EMBL/GenBank/DDBJ whole genome shotgun (WGS) entry which is preliminary data.</text>
</comment>
<dbReference type="EMBL" id="JAENIM010000031">
    <property type="protein sequence ID" value="MBK1790673.1"/>
    <property type="molecule type" value="Genomic_DNA"/>
</dbReference>
<keyword evidence="3" id="KW-0255">Endonuclease</keyword>